<proteinExistence type="predicted"/>
<dbReference type="eggNOG" id="ENOG50319M7">
    <property type="taxonomic scope" value="Bacteria"/>
</dbReference>
<sequence length="430" mass="46613">MLILASAFPVLDIVTAWLYGGGSPLAATLRSLRDVSIVVVAMLCLGTVRIPRMLGLPIVFYFAFVAFFLGVGLKDGIPGQIALLSAGTLVLPMFLFLVGYYCLRFDRELHTVLAIWILLALCSTVFGVWEIEHTEFWIDTIRFPEYMTEVKRVELGLDPITQLPWNFFRSLEMERRAAGLLAAPLAQGAFLAAVSVMMLALFAHRWRIIAVLFTGFMGFGIWQSGTRGAMIVAGVGVLGVLAARSGLLRIRRAWRWGVVGGLGGLALLLTFHAIYTDLSGYDSSTISHWNALRKNLVEFPQILVLGEGVGRQGAIAAQSKSEVIGGGEGAFFSIAFQLGLPGALIFLWFYVNCIRLLVASDAGERGLAWTVAVLLVGFSSTLVTSDHILTLSGMAAPWLMAGGAVRTAHLSRLSASLELRDQRMSAGDGR</sequence>
<feature type="transmembrane region" description="Helical" evidence="1">
    <location>
        <begin position="177"/>
        <end position="199"/>
    </location>
</feature>
<feature type="transmembrane region" description="Helical" evidence="1">
    <location>
        <begin position="228"/>
        <end position="247"/>
    </location>
</feature>
<feature type="transmembrane region" description="Helical" evidence="1">
    <location>
        <begin position="206"/>
        <end position="222"/>
    </location>
</feature>
<feature type="transmembrane region" description="Helical" evidence="1">
    <location>
        <begin position="395"/>
        <end position="415"/>
    </location>
</feature>
<dbReference type="OrthoDB" id="8478596at2"/>
<feature type="transmembrane region" description="Helical" evidence="1">
    <location>
        <begin position="254"/>
        <end position="275"/>
    </location>
</feature>
<feature type="transmembrane region" description="Helical" evidence="1">
    <location>
        <begin position="330"/>
        <end position="354"/>
    </location>
</feature>
<keyword evidence="1" id="KW-0812">Transmembrane</keyword>
<dbReference type="AlphaFoldDB" id="F9ZVJ8"/>
<dbReference type="Proteomes" id="UP000008888">
    <property type="component" value="Chromosome"/>
</dbReference>
<reference key="2">
    <citation type="submission" date="2011-05" db="EMBL/GenBank/DDBJ databases">
        <title>Complete genome sequence of the aerobic marine methanotroph Methylomonas methanica MC09.</title>
        <authorList>
            <person name="Boden R."/>
            <person name="Cunliffe M."/>
            <person name="Scanlan J."/>
            <person name="Moussard H."/>
            <person name="Kits K.D."/>
            <person name="Klotz M."/>
            <person name="Jetten M."/>
            <person name="Vuilleumier S."/>
            <person name="Han J."/>
            <person name="Peters L."/>
            <person name="Mikhailova N."/>
            <person name="Teshima H."/>
            <person name="Tapia R."/>
            <person name="Kyrpides N."/>
            <person name="Ivanova N."/>
            <person name="Pagani I."/>
            <person name="Cheng J.-F."/>
            <person name="Goodwin L."/>
            <person name="Han C."/>
            <person name="Hauser L."/>
            <person name="Land M."/>
            <person name="Lapidus A."/>
            <person name="Lucas S."/>
            <person name="Pitluck S."/>
            <person name="Woyke T."/>
            <person name="Stein L.Y."/>
            <person name="Murrell C."/>
        </authorList>
    </citation>
    <scope>NUCLEOTIDE SEQUENCE</scope>
    <source>
        <strain>MC09</strain>
    </source>
</reference>
<dbReference type="HOGENOM" id="CLU_637459_0_0_6"/>
<feature type="transmembrane region" description="Helical" evidence="1">
    <location>
        <begin position="366"/>
        <end position="383"/>
    </location>
</feature>
<name>F9ZVJ8_METMM</name>
<feature type="transmembrane region" description="Helical" evidence="1">
    <location>
        <begin position="55"/>
        <end position="73"/>
    </location>
</feature>
<protein>
    <recommendedName>
        <fullName evidence="4">O-antigen ligase domain-containing protein</fullName>
    </recommendedName>
</protein>
<reference evidence="3" key="3">
    <citation type="submission" date="2011-05" db="EMBL/GenBank/DDBJ databases">
        <title>Complete sequence of Methylomonas methanica MC09.</title>
        <authorList>
            <consortium name="US DOE Joint Genome Institute"/>
            <person name="Lucas S."/>
            <person name="Han J."/>
            <person name="Lapidus A."/>
            <person name="Cheng J.-F."/>
            <person name="Goodwin L."/>
            <person name="Pitluck S."/>
            <person name="Peters L."/>
            <person name="Mikhailova N."/>
            <person name="Teshima H."/>
            <person name="Han C."/>
            <person name="Tapia R."/>
            <person name="Land M."/>
            <person name="Hauser L."/>
            <person name="Kyrpides N."/>
            <person name="Ivanova N."/>
            <person name="Pagani I."/>
            <person name="Stein L."/>
            <person name="Woyke T."/>
        </authorList>
    </citation>
    <scope>NUCLEOTIDE SEQUENCE [LARGE SCALE GENOMIC DNA]</scope>
    <source>
        <strain evidence="3">MC09</strain>
    </source>
</reference>
<dbReference type="EMBL" id="CP002738">
    <property type="protein sequence ID" value="AEG01980.1"/>
    <property type="molecule type" value="Genomic_DNA"/>
</dbReference>
<feature type="transmembrane region" description="Helical" evidence="1">
    <location>
        <begin position="79"/>
        <end position="102"/>
    </location>
</feature>
<gene>
    <name evidence="2" type="ordered locus">Metme_3619</name>
</gene>
<dbReference type="STRING" id="857087.Metme_3619"/>
<evidence type="ECO:0000256" key="1">
    <source>
        <dbReference type="SAM" id="Phobius"/>
    </source>
</evidence>
<accession>F9ZVJ8</accession>
<dbReference type="RefSeq" id="WP_013820199.1">
    <property type="nucleotide sequence ID" value="NC_015572.1"/>
</dbReference>
<keyword evidence="1" id="KW-1133">Transmembrane helix</keyword>
<evidence type="ECO:0000313" key="3">
    <source>
        <dbReference type="Proteomes" id="UP000008888"/>
    </source>
</evidence>
<evidence type="ECO:0008006" key="4">
    <source>
        <dbReference type="Google" id="ProtNLM"/>
    </source>
</evidence>
<keyword evidence="3" id="KW-1185">Reference proteome</keyword>
<organism evidence="2 3">
    <name type="scientific">Methylomonas methanica (strain DSM 25384 / MC09)</name>
    <dbReference type="NCBI Taxonomy" id="857087"/>
    <lineage>
        <taxon>Bacteria</taxon>
        <taxon>Pseudomonadati</taxon>
        <taxon>Pseudomonadota</taxon>
        <taxon>Gammaproteobacteria</taxon>
        <taxon>Methylococcales</taxon>
        <taxon>Methylococcaceae</taxon>
        <taxon>Methylomonas</taxon>
    </lineage>
</organism>
<keyword evidence="1" id="KW-0472">Membrane</keyword>
<feature type="transmembrane region" description="Helical" evidence="1">
    <location>
        <begin position="109"/>
        <end position="129"/>
    </location>
</feature>
<reference evidence="2 3" key="1">
    <citation type="journal article" date="2011" name="J. Bacteriol.">
        <title>Complete Genome Sequence of the Aerobic Marine Methanotroph Methylomonas methanica MC09.</title>
        <authorList>
            <person name="Boden R."/>
            <person name="Cunliffe M."/>
            <person name="Scanlan J."/>
            <person name="Moussard H."/>
            <person name="Kits K.D."/>
            <person name="Klotz M.G."/>
            <person name="Jetten M.S."/>
            <person name="Vuilleumier S."/>
            <person name="Han J."/>
            <person name="Peters L."/>
            <person name="Mikhailova N."/>
            <person name="Teshima H."/>
            <person name="Tapia R."/>
            <person name="Kyrpides N."/>
            <person name="Ivanova N."/>
            <person name="Pagani I."/>
            <person name="Cheng J.F."/>
            <person name="Goodwin L."/>
            <person name="Han C."/>
            <person name="Hauser L."/>
            <person name="Land M.L."/>
            <person name="Lapidus A."/>
            <person name="Lucas S."/>
            <person name="Pitluck S."/>
            <person name="Woyke T."/>
            <person name="Stein L."/>
            <person name="Murrell J.C."/>
        </authorList>
    </citation>
    <scope>NUCLEOTIDE SEQUENCE [LARGE SCALE GENOMIC DNA]</scope>
    <source>
        <strain evidence="2 3">MC09</strain>
    </source>
</reference>
<evidence type="ECO:0000313" key="2">
    <source>
        <dbReference type="EMBL" id="AEG01980.1"/>
    </source>
</evidence>
<dbReference type="KEGG" id="mmt:Metme_3619"/>